<accession>A0A4R5LR31</accession>
<evidence type="ECO:0000313" key="6">
    <source>
        <dbReference type="Proteomes" id="UP000295554"/>
    </source>
</evidence>
<dbReference type="AlphaFoldDB" id="A0A4R5LR31"/>
<gene>
    <name evidence="5" type="primary">bla</name>
    <name evidence="5" type="ORF">E2F43_14645</name>
</gene>
<organism evidence="5 6">
    <name type="scientific">Seongchinamella unica</name>
    <dbReference type="NCBI Taxonomy" id="2547392"/>
    <lineage>
        <taxon>Bacteria</taxon>
        <taxon>Pseudomonadati</taxon>
        <taxon>Pseudomonadota</taxon>
        <taxon>Gammaproteobacteria</taxon>
        <taxon>Cellvibrionales</taxon>
        <taxon>Halieaceae</taxon>
        <taxon>Seongchinamella</taxon>
    </lineage>
</organism>
<comment type="catalytic activity">
    <reaction evidence="1">
        <text>a beta-lactam + H2O = a substituted beta-amino acid</text>
        <dbReference type="Rhea" id="RHEA:20401"/>
        <dbReference type="ChEBI" id="CHEBI:15377"/>
        <dbReference type="ChEBI" id="CHEBI:35627"/>
        <dbReference type="ChEBI" id="CHEBI:140347"/>
        <dbReference type="EC" id="3.5.2.6"/>
    </reaction>
</comment>
<evidence type="ECO:0000313" key="5">
    <source>
        <dbReference type="EMBL" id="TDG13021.1"/>
    </source>
</evidence>
<dbReference type="GO" id="GO:0030655">
    <property type="term" value="P:beta-lactam antibiotic catabolic process"/>
    <property type="evidence" value="ECO:0007669"/>
    <property type="project" value="InterPro"/>
</dbReference>
<comment type="caution">
    <text evidence="5">The sequence shown here is derived from an EMBL/GenBank/DDBJ whole genome shotgun (WGS) entry which is preliminary data.</text>
</comment>
<dbReference type="EMBL" id="SMSE01000003">
    <property type="protein sequence ID" value="TDG13021.1"/>
    <property type="molecule type" value="Genomic_DNA"/>
</dbReference>
<proteinExistence type="inferred from homology"/>
<evidence type="ECO:0000256" key="1">
    <source>
        <dbReference type="ARBA" id="ARBA00001526"/>
    </source>
</evidence>
<evidence type="ECO:0000256" key="3">
    <source>
        <dbReference type="ARBA" id="ARBA00012865"/>
    </source>
</evidence>
<dbReference type="PRINTS" id="PR00118">
    <property type="entry name" value="BLACTAMASEA"/>
</dbReference>
<dbReference type="OrthoDB" id="9784149at2"/>
<dbReference type="PANTHER" id="PTHR35333:SF3">
    <property type="entry name" value="BETA-LACTAMASE-TYPE TRANSPEPTIDASE FOLD CONTAINING PROTEIN"/>
    <property type="match status" value="1"/>
</dbReference>
<dbReference type="InterPro" id="IPR012338">
    <property type="entry name" value="Beta-lactam/transpept-like"/>
</dbReference>
<protein>
    <recommendedName>
        <fullName evidence="3">beta-lactamase</fullName>
        <ecNumber evidence="3">3.5.2.6</ecNumber>
    </recommendedName>
</protein>
<dbReference type="NCBIfam" id="NF033103">
    <property type="entry name" value="bla_class_A"/>
    <property type="match status" value="1"/>
</dbReference>
<keyword evidence="6" id="KW-1185">Reference proteome</keyword>
<dbReference type="GO" id="GO:0046677">
    <property type="term" value="P:response to antibiotic"/>
    <property type="evidence" value="ECO:0007669"/>
    <property type="project" value="InterPro"/>
</dbReference>
<reference evidence="5 6" key="1">
    <citation type="submission" date="2019-03" db="EMBL/GenBank/DDBJ databases">
        <title>Seongchinamella monodicae gen. nov., sp. nov., a novel member of the Gammaproteobacteria isolated from a tidal mudflat of beach.</title>
        <authorList>
            <person name="Yang H.G."/>
            <person name="Kang J.W."/>
            <person name="Lee S.D."/>
        </authorList>
    </citation>
    <scope>NUCLEOTIDE SEQUENCE [LARGE SCALE GENOMIC DNA]</scope>
    <source>
        <strain evidence="5 6">GH4-78</strain>
    </source>
</reference>
<evidence type="ECO:0000259" key="4">
    <source>
        <dbReference type="Pfam" id="PF13354"/>
    </source>
</evidence>
<name>A0A4R5LR31_9GAMM</name>
<sequence length="331" mass="35205">MLHALLGVVFGLSLAASVHSRAEPGSTGNAPVEVAAALDALTRGLIGYIGVAAEDMTTGKQVFLNGEEPFPMASTYKVAIAVTLLAKVDAGELSLTDMIELNDDEWVVSDIIASNFIHPGVALSVANVMEVMITHSDNTATNVALRLAGGPEAVNRQLEKLGISGMHVDRTTSDYSRDFYQQEPGRQNLAKAIRNLSANPAMASDPQPAFEADPLDKSTPRAMLSLLTALYQGKTVSEESTAFLLGIMSRTVTGPGRLRGLLPRKTPVAHKTGTLGGVANDVGYITLPDGRRFAVVVFTRGSHTLPSDRDRAIAEVARTLFDYFMLVADSP</sequence>
<dbReference type="SUPFAM" id="SSF56601">
    <property type="entry name" value="beta-lactamase/transpeptidase-like"/>
    <property type="match status" value="1"/>
</dbReference>
<dbReference type="EC" id="3.5.2.6" evidence="3"/>
<dbReference type="PANTHER" id="PTHR35333">
    <property type="entry name" value="BETA-LACTAMASE"/>
    <property type="match status" value="1"/>
</dbReference>
<feature type="domain" description="Beta-lactamase class A catalytic" evidence="4">
    <location>
        <begin position="50"/>
        <end position="299"/>
    </location>
</feature>
<dbReference type="InterPro" id="IPR000871">
    <property type="entry name" value="Beta-lactam_class-A"/>
</dbReference>
<dbReference type="Pfam" id="PF13354">
    <property type="entry name" value="Beta-lactamase2"/>
    <property type="match status" value="1"/>
</dbReference>
<comment type="similarity">
    <text evidence="2">Belongs to the class-A beta-lactamase family.</text>
</comment>
<dbReference type="Gene3D" id="3.40.710.10">
    <property type="entry name" value="DD-peptidase/beta-lactamase superfamily"/>
    <property type="match status" value="1"/>
</dbReference>
<dbReference type="InterPro" id="IPR045155">
    <property type="entry name" value="Beta-lactam_cat"/>
</dbReference>
<dbReference type="GO" id="GO:0008800">
    <property type="term" value="F:beta-lactamase activity"/>
    <property type="evidence" value="ECO:0007669"/>
    <property type="project" value="UniProtKB-EC"/>
</dbReference>
<evidence type="ECO:0000256" key="2">
    <source>
        <dbReference type="ARBA" id="ARBA00009009"/>
    </source>
</evidence>
<dbReference type="Proteomes" id="UP000295554">
    <property type="component" value="Unassembled WGS sequence"/>
</dbReference>